<evidence type="ECO:0000313" key="2">
    <source>
        <dbReference type="EnsemblMetazoa" id="ASIC017243-PA"/>
    </source>
</evidence>
<dbReference type="EnsemblMetazoa" id="ASIC017243-RA">
    <property type="protein sequence ID" value="ASIC017243-PA"/>
    <property type="gene ID" value="ASIC017243"/>
</dbReference>
<evidence type="ECO:0000313" key="3">
    <source>
        <dbReference type="Proteomes" id="UP000030765"/>
    </source>
</evidence>
<dbReference type="EMBL" id="ATLV01023404">
    <property type="status" value="NOT_ANNOTATED_CDS"/>
    <property type="molecule type" value="Genomic_DNA"/>
</dbReference>
<organism evidence="1">
    <name type="scientific">Anopheles sinensis</name>
    <name type="common">Mosquito</name>
    <dbReference type="NCBI Taxonomy" id="74873"/>
    <lineage>
        <taxon>Eukaryota</taxon>
        <taxon>Metazoa</taxon>
        <taxon>Ecdysozoa</taxon>
        <taxon>Arthropoda</taxon>
        <taxon>Hexapoda</taxon>
        <taxon>Insecta</taxon>
        <taxon>Pterygota</taxon>
        <taxon>Neoptera</taxon>
        <taxon>Endopterygota</taxon>
        <taxon>Diptera</taxon>
        <taxon>Nematocera</taxon>
        <taxon>Culicoidea</taxon>
        <taxon>Culicidae</taxon>
        <taxon>Anophelinae</taxon>
        <taxon>Anopheles</taxon>
    </lineage>
</organism>
<reference evidence="1 3" key="1">
    <citation type="journal article" date="2014" name="BMC Genomics">
        <title>Genome sequence of Anopheles sinensis provides insight into genetics basis of mosquito competence for malaria parasites.</title>
        <authorList>
            <person name="Zhou D."/>
            <person name="Zhang D."/>
            <person name="Ding G."/>
            <person name="Shi L."/>
            <person name="Hou Q."/>
            <person name="Ye Y."/>
            <person name="Xu Y."/>
            <person name="Zhou H."/>
            <person name="Xiong C."/>
            <person name="Li S."/>
            <person name="Yu J."/>
            <person name="Hong S."/>
            <person name="Yu X."/>
            <person name="Zou P."/>
            <person name="Chen C."/>
            <person name="Chang X."/>
            <person name="Wang W."/>
            <person name="Lv Y."/>
            <person name="Sun Y."/>
            <person name="Ma L."/>
            <person name="Shen B."/>
            <person name="Zhu C."/>
        </authorList>
    </citation>
    <scope>NUCLEOTIDE SEQUENCE [LARGE SCALE GENOMIC DNA]</scope>
</reference>
<name>A0A084WFU9_ANOSI</name>
<sequence>MSCRWVGAKDARRRDAMLRPNLAEGDFSVHCQHPSVREVCVGVAYIIPPGSHVLSHLCPPYRAIVPFPGVGAKEFHHHQVHHSGGFPIIYYSG</sequence>
<keyword evidence="3" id="KW-1185">Reference proteome</keyword>
<protein>
    <submittedName>
        <fullName evidence="1 2">Uncharacterized protein</fullName>
    </submittedName>
</protein>
<reference evidence="2" key="2">
    <citation type="submission" date="2020-05" db="UniProtKB">
        <authorList>
            <consortium name="EnsemblMetazoa"/>
        </authorList>
    </citation>
    <scope>IDENTIFICATION</scope>
</reference>
<dbReference type="AlphaFoldDB" id="A0A084WFU9"/>
<proteinExistence type="predicted"/>
<dbReference type="Proteomes" id="UP000030765">
    <property type="component" value="Unassembled WGS sequence"/>
</dbReference>
<dbReference type="VEuPathDB" id="VectorBase:ASIC017243"/>
<dbReference type="EMBL" id="KE525343">
    <property type="protein sequence ID" value="KFB49093.1"/>
    <property type="molecule type" value="Genomic_DNA"/>
</dbReference>
<evidence type="ECO:0000313" key="1">
    <source>
        <dbReference type="EMBL" id="KFB49093.1"/>
    </source>
</evidence>
<accession>A0A084WFU9</accession>
<gene>
    <name evidence="1" type="ORF">ZHAS_00017243</name>
</gene>